<evidence type="ECO:0000313" key="3">
    <source>
        <dbReference type="Proteomes" id="UP000547674"/>
    </source>
</evidence>
<name>A0A7Y2H387_UNCEI</name>
<gene>
    <name evidence="2" type="ORF">HKN21_13960</name>
</gene>
<dbReference type="AlphaFoldDB" id="A0A7Y2H387"/>
<dbReference type="Gene3D" id="3.40.720.10">
    <property type="entry name" value="Alkaline Phosphatase, subunit A"/>
    <property type="match status" value="2"/>
</dbReference>
<dbReference type="PANTHER" id="PTHR10151">
    <property type="entry name" value="ECTONUCLEOTIDE PYROPHOSPHATASE/PHOSPHODIESTERASE"/>
    <property type="match status" value="1"/>
</dbReference>
<dbReference type="Proteomes" id="UP000547674">
    <property type="component" value="Unassembled WGS sequence"/>
</dbReference>
<dbReference type="Pfam" id="PF01663">
    <property type="entry name" value="Phosphodiest"/>
    <property type="match status" value="1"/>
</dbReference>
<dbReference type="PANTHER" id="PTHR10151:SF120">
    <property type="entry name" value="BIS(5'-ADENOSYL)-TRIPHOSPHATASE"/>
    <property type="match status" value="1"/>
</dbReference>
<dbReference type="GO" id="GO:0016787">
    <property type="term" value="F:hydrolase activity"/>
    <property type="evidence" value="ECO:0007669"/>
    <property type="project" value="UniProtKB-ARBA"/>
</dbReference>
<dbReference type="SUPFAM" id="SSF53649">
    <property type="entry name" value="Alkaline phosphatase-like"/>
    <property type="match status" value="1"/>
</dbReference>
<comment type="caution">
    <text evidence="2">The sequence shown here is derived from an EMBL/GenBank/DDBJ whole genome shotgun (WGS) entry which is preliminary data.</text>
</comment>
<dbReference type="EMBL" id="JABDJR010000560">
    <property type="protein sequence ID" value="NNF07864.1"/>
    <property type="molecule type" value="Genomic_DNA"/>
</dbReference>
<dbReference type="InterPro" id="IPR002591">
    <property type="entry name" value="Phosphodiest/P_Trfase"/>
</dbReference>
<evidence type="ECO:0008006" key="4">
    <source>
        <dbReference type="Google" id="ProtNLM"/>
    </source>
</evidence>
<organism evidence="2 3">
    <name type="scientific">Eiseniibacteriota bacterium</name>
    <dbReference type="NCBI Taxonomy" id="2212470"/>
    <lineage>
        <taxon>Bacteria</taxon>
        <taxon>Candidatus Eiseniibacteriota</taxon>
    </lineage>
</organism>
<evidence type="ECO:0000313" key="2">
    <source>
        <dbReference type="EMBL" id="NNF07864.1"/>
    </source>
</evidence>
<proteinExistence type="predicted"/>
<protein>
    <recommendedName>
        <fullName evidence="4">Phosphodiesterase</fullName>
    </recommendedName>
</protein>
<reference evidence="2 3" key="1">
    <citation type="submission" date="2020-03" db="EMBL/GenBank/DDBJ databases">
        <title>Metabolic flexibility allows generalist bacteria to become dominant in a frequently disturbed ecosystem.</title>
        <authorList>
            <person name="Chen Y.-J."/>
            <person name="Leung P.M."/>
            <person name="Bay S.K."/>
            <person name="Hugenholtz P."/>
            <person name="Kessler A.J."/>
            <person name="Shelley G."/>
            <person name="Waite D.W."/>
            <person name="Cook P.L."/>
            <person name="Greening C."/>
        </authorList>
    </citation>
    <scope>NUCLEOTIDE SEQUENCE [LARGE SCALE GENOMIC DNA]</scope>
    <source>
        <strain evidence="2">SS_bin_28</strain>
    </source>
</reference>
<accession>A0A7Y2H387</accession>
<evidence type="ECO:0000256" key="1">
    <source>
        <dbReference type="SAM" id="MobiDB-lite"/>
    </source>
</evidence>
<feature type="region of interest" description="Disordered" evidence="1">
    <location>
        <begin position="506"/>
        <end position="527"/>
    </location>
</feature>
<sequence length="527" mass="58945">MLKRFVTAVFLAGLVLAPLGCGKKKSAPVIVIGLDGAEFSLLVPWMEEGHLPNLKQFMDEGAFGELTTVYPILSPVCWTSAVTGVNPGKHGIYDFQRSGKDGAPALVEQATSRRALPIWLLLDDYGYRSGVMNVPMSYPPDPLRKGKMISGFPFPQADINITYPPSLEDEIGDYPLDFLGESLFKRTPEEMLRDFYKGLEARAKVAEEWVGSGDLDFGWFVFTAPDKVQHFFWKFMDPSHPNHDPSSSSELKTAIFDLWKEQDRVLGRILTAAPPDARIIIMSDHGFEGIYRQVNMMNWLADTEFPEWLANHATPPMMVTNGVLHYHLEGLVPGSADGEALKDEFVRLAEGLRDPETGDAPFEKVFRKEDIYSGRTLEKAPDIVFYENPYYYVTSGVSPDSLDLAWIENLWSTSFSAYHRPEGIVAMRGPGIEPSTSGTLRERLQAGGDFKKANIMDITPTILALVGEMLPDQLDGRVLEEVLTEQQRLDYPVVVGEVPGFLLDRPVREPTEEERESMKAIPYLDGE</sequence>
<dbReference type="InterPro" id="IPR017850">
    <property type="entry name" value="Alkaline_phosphatase_core_sf"/>
</dbReference>